<comment type="similarity">
    <text evidence="2">Belongs to the NAD(P)-dependent epimerase/dehydratase family.</text>
</comment>
<dbReference type="GO" id="GO:0003978">
    <property type="term" value="F:UDP-glucose 4-epimerase activity"/>
    <property type="evidence" value="ECO:0007669"/>
    <property type="project" value="InterPro"/>
</dbReference>
<evidence type="ECO:0000256" key="5">
    <source>
        <dbReference type="SAM" id="MobiDB-lite"/>
    </source>
</evidence>
<evidence type="ECO:0000256" key="4">
    <source>
        <dbReference type="ARBA" id="ARBA00023235"/>
    </source>
</evidence>
<proteinExistence type="inferred from homology"/>
<comment type="cofactor">
    <cofactor evidence="1">
        <name>NAD(+)</name>
        <dbReference type="ChEBI" id="CHEBI:57540"/>
    </cofactor>
</comment>
<dbReference type="InterPro" id="IPR001509">
    <property type="entry name" value="Epimerase_deHydtase"/>
</dbReference>
<dbReference type="OrthoDB" id="9402762at2759"/>
<protein>
    <submittedName>
        <fullName evidence="7">UDP-glucose 4-epimerase</fullName>
    </submittedName>
</protein>
<dbReference type="InterPro" id="IPR036291">
    <property type="entry name" value="NAD(P)-bd_dom_sf"/>
</dbReference>
<gene>
    <name evidence="7" type="ORF">ZOSMA_30G01160</name>
</gene>
<keyword evidence="8" id="KW-1185">Reference proteome</keyword>
<dbReference type="SUPFAM" id="SSF51735">
    <property type="entry name" value="NAD(P)-binding Rossmann-fold domains"/>
    <property type="match status" value="1"/>
</dbReference>
<evidence type="ECO:0000259" key="6">
    <source>
        <dbReference type="Pfam" id="PF01370"/>
    </source>
</evidence>
<dbReference type="STRING" id="29655.A0A0K9PC95"/>
<organism evidence="7 8">
    <name type="scientific">Zostera marina</name>
    <name type="common">Eelgrass</name>
    <dbReference type="NCBI Taxonomy" id="29655"/>
    <lineage>
        <taxon>Eukaryota</taxon>
        <taxon>Viridiplantae</taxon>
        <taxon>Streptophyta</taxon>
        <taxon>Embryophyta</taxon>
        <taxon>Tracheophyta</taxon>
        <taxon>Spermatophyta</taxon>
        <taxon>Magnoliopsida</taxon>
        <taxon>Liliopsida</taxon>
        <taxon>Zosteraceae</taxon>
        <taxon>Zostera</taxon>
    </lineage>
</organism>
<dbReference type="CDD" id="cd05247">
    <property type="entry name" value="UDP_G4E_1_SDR_e"/>
    <property type="match status" value="1"/>
</dbReference>
<dbReference type="EMBL" id="LFYR01001011">
    <property type="protein sequence ID" value="KMZ65835.1"/>
    <property type="molecule type" value="Genomic_DNA"/>
</dbReference>
<reference evidence="8" key="1">
    <citation type="journal article" date="2016" name="Nature">
        <title>The genome of the seagrass Zostera marina reveals angiosperm adaptation to the sea.</title>
        <authorList>
            <person name="Olsen J.L."/>
            <person name="Rouze P."/>
            <person name="Verhelst B."/>
            <person name="Lin Y.-C."/>
            <person name="Bayer T."/>
            <person name="Collen J."/>
            <person name="Dattolo E."/>
            <person name="De Paoli E."/>
            <person name="Dittami S."/>
            <person name="Maumus F."/>
            <person name="Michel G."/>
            <person name="Kersting A."/>
            <person name="Lauritano C."/>
            <person name="Lohaus R."/>
            <person name="Toepel M."/>
            <person name="Tonon T."/>
            <person name="Vanneste K."/>
            <person name="Amirebrahimi M."/>
            <person name="Brakel J."/>
            <person name="Bostroem C."/>
            <person name="Chovatia M."/>
            <person name="Grimwood J."/>
            <person name="Jenkins J.W."/>
            <person name="Jueterbock A."/>
            <person name="Mraz A."/>
            <person name="Stam W.T."/>
            <person name="Tice H."/>
            <person name="Bornberg-Bauer E."/>
            <person name="Green P.J."/>
            <person name="Pearson G.A."/>
            <person name="Procaccini G."/>
            <person name="Duarte C.M."/>
            <person name="Schmutz J."/>
            <person name="Reusch T.B.H."/>
            <person name="Van de Peer Y."/>
        </authorList>
    </citation>
    <scope>NUCLEOTIDE SEQUENCE [LARGE SCALE GENOMIC DNA]</scope>
    <source>
        <strain evidence="8">cv. Finnish</strain>
    </source>
</reference>
<feature type="region of interest" description="Disordered" evidence="5">
    <location>
        <begin position="1"/>
        <end position="61"/>
    </location>
</feature>
<dbReference type="PANTHER" id="PTHR43725:SF51">
    <property type="entry name" value="UDP-ARABINOSE 4-EPIMERASE 1-RELATED"/>
    <property type="match status" value="1"/>
</dbReference>
<dbReference type="AlphaFoldDB" id="A0A0K9PC95"/>
<dbReference type="NCBIfam" id="TIGR01179">
    <property type="entry name" value="galE"/>
    <property type="match status" value="1"/>
</dbReference>
<comment type="caution">
    <text evidence="7">The sequence shown here is derived from an EMBL/GenBank/DDBJ whole genome shotgun (WGS) entry which is preliminary data.</text>
</comment>
<evidence type="ECO:0000313" key="7">
    <source>
        <dbReference type="EMBL" id="KMZ65835.1"/>
    </source>
</evidence>
<dbReference type="Gene3D" id="3.40.50.720">
    <property type="entry name" value="NAD(P)-binding Rossmann-like Domain"/>
    <property type="match status" value="1"/>
</dbReference>
<keyword evidence="4" id="KW-0413">Isomerase</keyword>
<accession>A0A0K9PC95</accession>
<dbReference type="Gene3D" id="3.90.25.10">
    <property type="entry name" value="UDP-galactose 4-epimerase, domain 1"/>
    <property type="match status" value="1"/>
</dbReference>
<sequence>MGREEGNGGGGGNGWDGMLEIPHIPLPSSPLPASKSSPQTSPRCSDRLPSSLRNRGQPRTRGSWYLPGMEYSDPKRRSHFLGKFLTVLILTALCVFMLKQSSCHKDANVFSRHEVGMTHILVTGGAGYIGSHAALRLLKESYRVTILDNLSRGNHGAVKVLQKKFPEPGRLQFICADLGNAITLNRIFAENAFDAVMHFAGVAYVGESTLEPLRYYHNITSNTLIVLETMAKHGVKTLIYSSTCATYGEPEKMPITEKTPQNPINPYGKAKKMAEDIILDFSKKSNIAVMILRYFNVIGSDPEGILGESPRPELREHGRISGACFDAASGIIPGLKVKGTDYETPDGTCVRDYIDVTDLVDAHVKALDKARPNKVGIYNVGMGKGRSVMEFVEACKKATGVDVKVEFLSRRPGDYAEVYSDPSKIYSELNWTAQYTDIEESLRTAWKWQRSHRSVHGGGTDSSSLS</sequence>
<dbReference type="InterPro" id="IPR005886">
    <property type="entry name" value="UDP_G4E"/>
</dbReference>
<dbReference type="PANTHER" id="PTHR43725">
    <property type="entry name" value="UDP-GLUCOSE 4-EPIMERASE"/>
    <property type="match status" value="1"/>
</dbReference>
<evidence type="ECO:0000313" key="8">
    <source>
        <dbReference type="Proteomes" id="UP000036987"/>
    </source>
</evidence>
<dbReference type="Pfam" id="PF01370">
    <property type="entry name" value="Epimerase"/>
    <property type="match status" value="1"/>
</dbReference>
<name>A0A0K9PC95_ZOSMR</name>
<evidence type="ECO:0000256" key="1">
    <source>
        <dbReference type="ARBA" id="ARBA00001911"/>
    </source>
</evidence>
<dbReference type="OMA" id="MIYSSTC"/>
<evidence type="ECO:0000256" key="2">
    <source>
        <dbReference type="ARBA" id="ARBA00007637"/>
    </source>
</evidence>
<feature type="domain" description="NAD-dependent epimerase/dehydratase" evidence="6">
    <location>
        <begin position="120"/>
        <end position="381"/>
    </location>
</feature>
<keyword evidence="3" id="KW-0520">NAD</keyword>
<evidence type="ECO:0000256" key="3">
    <source>
        <dbReference type="ARBA" id="ARBA00023027"/>
    </source>
</evidence>
<dbReference type="GO" id="GO:0006012">
    <property type="term" value="P:galactose metabolic process"/>
    <property type="evidence" value="ECO:0007669"/>
    <property type="project" value="InterPro"/>
</dbReference>
<dbReference type="Proteomes" id="UP000036987">
    <property type="component" value="Unassembled WGS sequence"/>
</dbReference>